<keyword evidence="2" id="KW-0472">Membrane</keyword>
<feature type="transmembrane region" description="Helical" evidence="2">
    <location>
        <begin position="64"/>
        <end position="87"/>
    </location>
</feature>
<dbReference type="EMBL" id="BMAO01032084">
    <property type="protein sequence ID" value="GFQ79593.1"/>
    <property type="molecule type" value="Genomic_DNA"/>
</dbReference>
<evidence type="ECO:0000256" key="2">
    <source>
        <dbReference type="SAM" id="Phobius"/>
    </source>
</evidence>
<sequence>MQRELGSAPPLEKRSGDNEDRKNPVIIIKPNPGLKIVPEFEYSTESMKFKNKFGRDLPTPVSVVAIWVVSCVSLSIIVVTSFTIYCVKSRRLSKKPSSSLLKGNHHENERTYTFIKENDSLVDSLKVLNYTLEEILHSLEVYDRNVLQEVYSSPRHLEILKGLSRHKVQIHKLLD</sequence>
<evidence type="ECO:0000313" key="4">
    <source>
        <dbReference type="Proteomes" id="UP000887116"/>
    </source>
</evidence>
<keyword evidence="2" id="KW-0812">Transmembrane</keyword>
<dbReference type="Proteomes" id="UP000887116">
    <property type="component" value="Unassembled WGS sequence"/>
</dbReference>
<organism evidence="3 4">
    <name type="scientific">Trichonephila clavata</name>
    <name type="common">Joro spider</name>
    <name type="synonym">Nephila clavata</name>
    <dbReference type="NCBI Taxonomy" id="2740835"/>
    <lineage>
        <taxon>Eukaryota</taxon>
        <taxon>Metazoa</taxon>
        <taxon>Ecdysozoa</taxon>
        <taxon>Arthropoda</taxon>
        <taxon>Chelicerata</taxon>
        <taxon>Arachnida</taxon>
        <taxon>Araneae</taxon>
        <taxon>Araneomorphae</taxon>
        <taxon>Entelegynae</taxon>
        <taxon>Araneoidea</taxon>
        <taxon>Nephilidae</taxon>
        <taxon>Trichonephila</taxon>
    </lineage>
</organism>
<name>A0A8X6KRA5_TRICU</name>
<evidence type="ECO:0000256" key="1">
    <source>
        <dbReference type="SAM" id="MobiDB-lite"/>
    </source>
</evidence>
<protein>
    <submittedName>
        <fullName evidence="3">Uncharacterized protein</fullName>
    </submittedName>
</protein>
<keyword evidence="2" id="KW-1133">Transmembrane helix</keyword>
<feature type="region of interest" description="Disordered" evidence="1">
    <location>
        <begin position="1"/>
        <end position="25"/>
    </location>
</feature>
<reference evidence="3" key="1">
    <citation type="submission" date="2020-07" db="EMBL/GenBank/DDBJ databases">
        <title>Multicomponent nature underlies the extraordinary mechanical properties of spider dragline silk.</title>
        <authorList>
            <person name="Kono N."/>
            <person name="Nakamura H."/>
            <person name="Mori M."/>
            <person name="Yoshida Y."/>
            <person name="Ohtoshi R."/>
            <person name="Malay A.D."/>
            <person name="Moran D.A.P."/>
            <person name="Tomita M."/>
            <person name="Numata K."/>
            <person name="Arakawa K."/>
        </authorList>
    </citation>
    <scope>NUCLEOTIDE SEQUENCE</scope>
</reference>
<dbReference type="AlphaFoldDB" id="A0A8X6KRA5"/>
<proteinExistence type="predicted"/>
<accession>A0A8X6KRA5</accession>
<evidence type="ECO:0000313" key="3">
    <source>
        <dbReference type="EMBL" id="GFQ79593.1"/>
    </source>
</evidence>
<comment type="caution">
    <text evidence="3">The sequence shown here is derived from an EMBL/GenBank/DDBJ whole genome shotgun (WGS) entry which is preliminary data.</text>
</comment>
<gene>
    <name evidence="3" type="ORF">TNCT_520841</name>
</gene>
<feature type="compositionally biased region" description="Basic and acidic residues" evidence="1">
    <location>
        <begin position="11"/>
        <end position="23"/>
    </location>
</feature>
<keyword evidence="4" id="KW-1185">Reference proteome</keyword>